<evidence type="ECO:0000313" key="8">
    <source>
        <dbReference type="EMBL" id="KAJ9709112.1"/>
    </source>
</evidence>
<feature type="region of interest" description="Disordered" evidence="6">
    <location>
        <begin position="1"/>
        <end position="20"/>
    </location>
</feature>
<dbReference type="Proteomes" id="UP001168098">
    <property type="component" value="Unassembled WGS sequence"/>
</dbReference>
<keyword evidence="5" id="KW-0206">Cytoskeleton</keyword>
<feature type="domain" description="TPX2 C-terminal" evidence="7">
    <location>
        <begin position="430"/>
        <end position="500"/>
    </location>
</feature>
<feature type="compositionally biased region" description="Polar residues" evidence="6">
    <location>
        <begin position="110"/>
        <end position="136"/>
    </location>
</feature>
<gene>
    <name evidence="8" type="ORF">PVL29_000871</name>
</gene>
<dbReference type="PANTHER" id="PTHR47286">
    <property type="entry name" value="F3I6.9 PROTEIN"/>
    <property type="match status" value="1"/>
</dbReference>
<feature type="region of interest" description="Disordered" evidence="6">
    <location>
        <begin position="94"/>
        <end position="136"/>
    </location>
</feature>
<evidence type="ECO:0000256" key="6">
    <source>
        <dbReference type="SAM" id="MobiDB-lite"/>
    </source>
</evidence>
<protein>
    <recommendedName>
        <fullName evidence="7">TPX2 C-terminal domain-containing protein</fullName>
    </recommendedName>
</protein>
<feature type="compositionally biased region" description="Basic and acidic residues" evidence="6">
    <location>
        <begin position="434"/>
        <end position="476"/>
    </location>
</feature>
<dbReference type="InterPro" id="IPR027329">
    <property type="entry name" value="TPX2_C"/>
</dbReference>
<evidence type="ECO:0000259" key="7">
    <source>
        <dbReference type="Pfam" id="PF06886"/>
    </source>
</evidence>
<dbReference type="EMBL" id="JARBHA010000001">
    <property type="protein sequence ID" value="KAJ9709112.1"/>
    <property type="molecule type" value="Genomic_DNA"/>
</dbReference>
<comment type="subcellular location">
    <subcellularLocation>
        <location evidence="1">Cytoplasm</location>
        <location evidence="1">Cytoskeleton</location>
    </subcellularLocation>
</comment>
<evidence type="ECO:0000256" key="2">
    <source>
        <dbReference type="ARBA" id="ARBA00005885"/>
    </source>
</evidence>
<feature type="compositionally biased region" description="Polar residues" evidence="6">
    <location>
        <begin position="377"/>
        <end position="406"/>
    </location>
</feature>
<reference evidence="8 9" key="1">
    <citation type="journal article" date="2023" name="BMC Biotechnol.">
        <title>Vitis rotundifolia cv Carlos genome sequencing.</title>
        <authorList>
            <person name="Huff M."/>
            <person name="Hulse-Kemp A."/>
            <person name="Scheffler B."/>
            <person name="Youngblood R."/>
            <person name="Simpson S."/>
            <person name="Babiker E."/>
            <person name="Staton M."/>
        </authorList>
    </citation>
    <scope>NUCLEOTIDE SEQUENCE [LARGE SCALE GENOMIC DNA]</scope>
    <source>
        <tissue evidence="8">Leaf</tissue>
    </source>
</reference>
<evidence type="ECO:0000256" key="3">
    <source>
        <dbReference type="ARBA" id="ARBA00022490"/>
    </source>
</evidence>
<dbReference type="AlphaFoldDB" id="A0AA39AK71"/>
<feature type="region of interest" description="Disordered" evidence="6">
    <location>
        <begin position="165"/>
        <end position="347"/>
    </location>
</feature>
<organism evidence="8 9">
    <name type="scientific">Vitis rotundifolia</name>
    <name type="common">Muscadine grape</name>
    <dbReference type="NCBI Taxonomy" id="103349"/>
    <lineage>
        <taxon>Eukaryota</taxon>
        <taxon>Viridiplantae</taxon>
        <taxon>Streptophyta</taxon>
        <taxon>Embryophyta</taxon>
        <taxon>Tracheophyta</taxon>
        <taxon>Spermatophyta</taxon>
        <taxon>Magnoliopsida</taxon>
        <taxon>eudicotyledons</taxon>
        <taxon>Gunneridae</taxon>
        <taxon>Pentapetalae</taxon>
        <taxon>rosids</taxon>
        <taxon>Vitales</taxon>
        <taxon>Vitaceae</taxon>
        <taxon>Viteae</taxon>
        <taxon>Vitis</taxon>
    </lineage>
</organism>
<feature type="compositionally biased region" description="Basic and acidic residues" evidence="6">
    <location>
        <begin position="498"/>
        <end position="508"/>
    </location>
</feature>
<dbReference type="PANTHER" id="PTHR47286:SF2">
    <property type="entry name" value="F3I6.9 PROTEIN"/>
    <property type="match status" value="1"/>
</dbReference>
<evidence type="ECO:0000256" key="4">
    <source>
        <dbReference type="ARBA" id="ARBA00022701"/>
    </source>
</evidence>
<sequence>MGESIVGALKDENKMGESAASDDVLEVSVSFGRFENDSSLSWEKWSSFSPNKYLEEVEKCSTPGSVAQKKAYFEAHYKKIAARKAELLDLEEQMGTDPLGSDDPNCGDQIRNTDGNNTEFDVSNGQSSAEGVDQDTNLISVVTTTHVDEPSESNEGAPITIECQSSSVEEAEEELDSKQGTPKLKDGEETVLIKEEASPMGSHDVMELPPSLDNGTGDTPRIKKERAKLDPPKETKKITLANKERRTASVMKKAVSPIAKSPQISKPRDSKPTPTSKMISSSQPSIKKANGSSLPKGKNPSAGEIEKPSPRSKIPSAGERKKVAPTSLHMSLSLGPPHSDSESITMTRKSLIMEQMGDKDIVRRAFKTFQNSFNQLKPSSEVRSSVPKQVSSKSTEPRVSTSITTQRNKERPLKAGGVVDQKNTKTAPTFGLRSNERAEKRKEFFKKLEEKSNAKQTEKTRLQSKSKEQKEVEIKKLRQSLNFKATPMPGFYQGQRTSKSDLNKEVAKHGSSLA</sequence>
<feature type="compositionally biased region" description="Basic and acidic residues" evidence="6">
    <location>
        <begin position="227"/>
        <end position="247"/>
    </location>
</feature>
<dbReference type="GO" id="GO:0005874">
    <property type="term" value="C:microtubule"/>
    <property type="evidence" value="ECO:0007669"/>
    <property type="project" value="UniProtKB-KW"/>
</dbReference>
<name>A0AA39AK71_VITRO</name>
<keyword evidence="4" id="KW-0493">Microtubule</keyword>
<comment type="similarity">
    <text evidence="2">Belongs to the TPX2 family.</text>
</comment>
<proteinExistence type="inferred from homology"/>
<comment type="caution">
    <text evidence="8">The sequence shown here is derived from an EMBL/GenBank/DDBJ whole genome shotgun (WGS) entry which is preliminary data.</text>
</comment>
<accession>A0AA39AK71</accession>
<feature type="compositionally biased region" description="Polar residues" evidence="6">
    <location>
        <begin position="272"/>
        <end position="293"/>
    </location>
</feature>
<dbReference type="Pfam" id="PF06886">
    <property type="entry name" value="TPX2"/>
    <property type="match status" value="1"/>
</dbReference>
<keyword evidence="3" id="KW-0963">Cytoplasm</keyword>
<feature type="compositionally biased region" description="Basic and acidic residues" evidence="6">
    <location>
        <begin position="183"/>
        <end position="197"/>
    </location>
</feature>
<evidence type="ECO:0000256" key="5">
    <source>
        <dbReference type="ARBA" id="ARBA00023212"/>
    </source>
</evidence>
<feature type="region of interest" description="Disordered" evidence="6">
    <location>
        <begin position="377"/>
        <end position="514"/>
    </location>
</feature>
<evidence type="ECO:0000256" key="1">
    <source>
        <dbReference type="ARBA" id="ARBA00004245"/>
    </source>
</evidence>
<evidence type="ECO:0000313" key="9">
    <source>
        <dbReference type="Proteomes" id="UP001168098"/>
    </source>
</evidence>
<keyword evidence="9" id="KW-1185">Reference proteome</keyword>